<keyword evidence="6 10" id="KW-0879">Wnt signaling pathway</keyword>
<evidence type="ECO:0000256" key="4">
    <source>
        <dbReference type="ARBA" id="ARBA00022525"/>
    </source>
</evidence>
<keyword evidence="4" id="KW-0964">Secreted</keyword>
<dbReference type="GO" id="GO:0005125">
    <property type="term" value="F:cytokine activity"/>
    <property type="evidence" value="ECO:0007669"/>
    <property type="project" value="TreeGrafter"/>
</dbReference>
<accession>A0AAU9WJ21</accession>
<dbReference type="GO" id="GO:0045165">
    <property type="term" value="P:cell fate commitment"/>
    <property type="evidence" value="ECO:0007669"/>
    <property type="project" value="TreeGrafter"/>
</dbReference>
<evidence type="ECO:0000256" key="11">
    <source>
        <dbReference type="SAM" id="Phobius"/>
    </source>
</evidence>
<keyword evidence="11" id="KW-1133">Transmembrane helix</keyword>
<comment type="similarity">
    <text evidence="2 10">Belongs to the Wnt family.</text>
</comment>
<keyword evidence="5" id="KW-0272">Extracellular matrix</keyword>
<evidence type="ECO:0000256" key="1">
    <source>
        <dbReference type="ARBA" id="ARBA00004498"/>
    </source>
</evidence>
<name>A0AAU9WJ21_9CNID</name>
<protein>
    <recommendedName>
        <fullName evidence="10">Protein Wnt</fullName>
    </recommendedName>
</protein>
<proteinExistence type="inferred from homology"/>
<dbReference type="PRINTS" id="PR01349">
    <property type="entry name" value="WNTPROTEIN"/>
</dbReference>
<keyword evidence="11" id="KW-0472">Membrane</keyword>
<dbReference type="SMART" id="SM00097">
    <property type="entry name" value="WNT1"/>
    <property type="match status" value="1"/>
</dbReference>
<evidence type="ECO:0000256" key="6">
    <source>
        <dbReference type="ARBA" id="ARBA00022687"/>
    </source>
</evidence>
<evidence type="ECO:0000256" key="10">
    <source>
        <dbReference type="RuleBase" id="RU003500"/>
    </source>
</evidence>
<keyword evidence="3 10" id="KW-0217">Developmental protein</keyword>
<dbReference type="InterPro" id="IPR043158">
    <property type="entry name" value="Wnt_C"/>
</dbReference>
<feature type="non-terminal residue" evidence="12">
    <location>
        <position position="1"/>
    </location>
</feature>
<gene>
    <name evidence="12" type="ORF">PMEA_00005862</name>
</gene>
<keyword evidence="13" id="KW-1185">Reference proteome</keyword>
<dbReference type="GO" id="GO:0005615">
    <property type="term" value="C:extracellular space"/>
    <property type="evidence" value="ECO:0007669"/>
    <property type="project" value="TreeGrafter"/>
</dbReference>
<dbReference type="PANTHER" id="PTHR12027:SF77">
    <property type="entry name" value="PROTEIN WNT-5"/>
    <property type="match status" value="1"/>
</dbReference>
<dbReference type="Proteomes" id="UP001159428">
    <property type="component" value="Unassembled WGS sequence"/>
</dbReference>
<evidence type="ECO:0000256" key="5">
    <source>
        <dbReference type="ARBA" id="ARBA00022530"/>
    </source>
</evidence>
<dbReference type="GO" id="GO:0060070">
    <property type="term" value="P:canonical Wnt signaling pathway"/>
    <property type="evidence" value="ECO:0007669"/>
    <property type="project" value="TreeGrafter"/>
</dbReference>
<dbReference type="GO" id="GO:0030182">
    <property type="term" value="P:neuron differentiation"/>
    <property type="evidence" value="ECO:0007669"/>
    <property type="project" value="TreeGrafter"/>
</dbReference>
<evidence type="ECO:0000256" key="3">
    <source>
        <dbReference type="ARBA" id="ARBA00022473"/>
    </source>
</evidence>
<keyword evidence="11" id="KW-0812">Transmembrane</keyword>
<dbReference type="EMBL" id="CALNXJ010000014">
    <property type="protein sequence ID" value="CAH3115092.1"/>
    <property type="molecule type" value="Genomic_DNA"/>
</dbReference>
<feature type="transmembrane region" description="Helical" evidence="11">
    <location>
        <begin position="59"/>
        <end position="79"/>
    </location>
</feature>
<dbReference type="InterPro" id="IPR005817">
    <property type="entry name" value="Wnt"/>
</dbReference>
<comment type="subcellular location">
    <subcellularLocation>
        <location evidence="1 10">Secreted</location>
        <location evidence="1 10">Extracellular space</location>
        <location evidence="1 10">Extracellular matrix</location>
    </subcellularLocation>
</comment>
<organism evidence="12 13">
    <name type="scientific">Pocillopora meandrina</name>
    <dbReference type="NCBI Taxonomy" id="46732"/>
    <lineage>
        <taxon>Eukaryota</taxon>
        <taxon>Metazoa</taxon>
        <taxon>Cnidaria</taxon>
        <taxon>Anthozoa</taxon>
        <taxon>Hexacorallia</taxon>
        <taxon>Scleractinia</taxon>
        <taxon>Astrocoeniina</taxon>
        <taxon>Pocilloporidae</taxon>
        <taxon>Pocillopora</taxon>
    </lineage>
</organism>
<keyword evidence="9" id="KW-0449">Lipoprotein</keyword>
<evidence type="ECO:0000256" key="8">
    <source>
        <dbReference type="ARBA" id="ARBA00023180"/>
    </source>
</evidence>
<dbReference type="Pfam" id="PF00110">
    <property type="entry name" value="wnt"/>
    <property type="match status" value="1"/>
</dbReference>
<sequence>CLLNITPHYQKVKQAIAFIEIQLFSVVTYPSVDEVILKLEIFPNFLDFAMRVRRRVRQVPLILCLMLLTSFFQVGQSIWPLSIPHQAFIVGIVPQPCHNMGLSDDQKQICMSEANRELLPTIRYGASLAYKQCQYQFKYRRWNCSVPEKDSNSLFRRITGKGTKEAAFTYAISAAGVVHSIARSCVEGNLSMCGCSRERRPKDLNSNYQWGGCGDNIEYGAKFAKKFMKAGENSKPKDTRELERKLMNLHNNEVGIQVIRDNYEIRCRCHGISQSCEIKTCWKELVQFSTIGEKLRTMYDKAVKVRLDRRTGRLLKGNKKSENQKVTGRRRSTSNKPTIGNLIYLESSPNYCIRSKRRGILGTAGRECKVESAEDGNCYDLCCRRGFLPQEVLVVERCECKFHWCCEIRCKECRPKVVCSCHGISGSCNMKTCQRVLSEFRKIGDLLHEKYDNAVRVKMERKDTLEVLNIVKRKRNGEYRRDNGRLRSTNKEAGKESLVFTKESPNYCDKSSDFPSTVGRLCSAASYGSDSCENLCCGRGFQKAQVRVKKRCECKFHWCCEIRCKQCEQIETRHTCS</sequence>
<keyword evidence="7" id="KW-1015">Disulfide bond</keyword>
<keyword evidence="8" id="KW-0325">Glycoprotein</keyword>
<dbReference type="GO" id="GO:0005109">
    <property type="term" value="F:frizzled binding"/>
    <property type="evidence" value="ECO:0007669"/>
    <property type="project" value="TreeGrafter"/>
</dbReference>
<evidence type="ECO:0000256" key="9">
    <source>
        <dbReference type="ARBA" id="ARBA00023288"/>
    </source>
</evidence>
<dbReference type="Gene3D" id="3.30.2460.20">
    <property type="match status" value="2"/>
</dbReference>
<evidence type="ECO:0000313" key="13">
    <source>
        <dbReference type="Proteomes" id="UP001159428"/>
    </source>
</evidence>
<comment type="function">
    <text evidence="10">Ligand for members of the frizzled family of seven transmembrane receptors.</text>
</comment>
<dbReference type="FunFam" id="3.30.2460.20:FF:000001">
    <property type="entry name" value="Wnt homolog"/>
    <property type="match status" value="1"/>
</dbReference>
<dbReference type="PANTHER" id="PTHR12027">
    <property type="entry name" value="WNT RELATED"/>
    <property type="match status" value="1"/>
</dbReference>
<dbReference type="AlphaFoldDB" id="A0AAU9WJ21"/>
<comment type="caution">
    <text evidence="12">The sequence shown here is derived from an EMBL/GenBank/DDBJ whole genome shotgun (WGS) entry which is preliminary data.</text>
</comment>
<evidence type="ECO:0000256" key="7">
    <source>
        <dbReference type="ARBA" id="ARBA00023157"/>
    </source>
</evidence>
<evidence type="ECO:0000313" key="12">
    <source>
        <dbReference type="EMBL" id="CAH3115092.1"/>
    </source>
</evidence>
<evidence type="ECO:0000256" key="2">
    <source>
        <dbReference type="ARBA" id="ARBA00005683"/>
    </source>
</evidence>
<dbReference type="CDD" id="cd19337">
    <property type="entry name" value="Wnt_Wnt5"/>
    <property type="match status" value="1"/>
</dbReference>
<reference evidence="12 13" key="1">
    <citation type="submission" date="2022-05" db="EMBL/GenBank/DDBJ databases">
        <authorList>
            <consortium name="Genoscope - CEA"/>
            <person name="William W."/>
        </authorList>
    </citation>
    <scope>NUCLEOTIDE SEQUENCE [LARGE SCALE GENOMIC DNA]</scope>
</reference>